<accession>A0A183AV61</accession>
<name>A0A183AV61_9TREM</name>
<evidence type="ECO:0000313" key="1">
    <source>
        <dbReference type="WBParaSite" id="ECPE_0001088001-mRNA-1"/>
    </source>
</evidence>
<sequence length="158" mass="17613">LVSLSHSFNLPLFRRDTGCESNVVTKTFDVAKSKKPRSSDVHADDYGFLNDLKMIEAHRKPRSSPDIILSLQNDLSKPVTQDLIRQMLAAEQSNSKKAGILKSSLSEKRLKPTPGYLISRCSRMVPILWTGADGRLDALIVVRQWDATRSSAVVVAHR</sequence>
<dbReference type="WBParaSite" id="ECPE_0001088001-mRNA-1">
    <property type="protein sequence ID" value="ECPE_0001088001-mRNA-1"/>
    <property type="gene ID" value="ECPE_0001088001"/>
</dbReference>
<reference evidence="1" key="1">
    <citation type="submission" date="2016-06" db="UniProtKB">
        <authorList>
            <consortium name="WormBaseParasite"/>
        </authorList>
    </citation>
    <scope>IDENTIFICATION</scope>
</reference>
<organism evidence="1">
    <name type="scientific">Echinostoma caproni</name>
    <dbReference type="NCBI Taxonomy" id="27848"/>
    <lineage>
        <taxon>Eukaryota</taxon>
        <taxon>Metazoa</taxon>
        <taxon>Spiralia</taxon>
        <taxon>Lophotrochozoa</taxon>
        <taxon>Platyhelminthes</taxon>
        <taxon>Trematoda</taxon>
        <taxon>Digenea</taxon>
        <taxon>Plagiorchiida</taxon>
        <taxon>Echinostomata</taxon>
        <taxon>Echinostomatoidea</taxon>
        <taxon>Echinostomatidae</taxon>
        <taxon>Echinostoma</taxon>
    </lineage>
</organism>
<protein>
    <submittedName>
        <fullName evidence="1">Reverse transcriptase domain-containing protein</fullName>
    </submittedName>
</protein>
<dbReference type="AlphaFoldDB" id="A0A183AV61"/>
<proteinExistence type="predicted"/>